<dbReference type="InterPro" id="IPR050116">
    <property type="entry name" value="DNA_polymerase-Y"/>
</dbReference>
<dbReference type="InterPro" id="IPR001126">
    <property type="entry name" value="UmuC"/>
</dbReference>
<dbReference type="HAMAP" id="MF_01113">
    <property type="entry name" value="DNApol_IV"/>
    <property type="match status" value="1"/>
</dbReference>
<evidence type="ECO:0000256" key="14">
    <source>
        <dbReference type="ARBA" id="ARBA00049244"/>
    </source>
</evidence>
<feature type="site" description="Substrate discrimination" evidence="15">
    <location>
        <position position="14"/>
    </location>
</feature>
<dbReference type="GO" id="GO:0000287">
    <property type="term" value="F:magnesium ion binding"/>
    <property type="evidence" value="ECO:0007669"/>
    <property type="project" value="UniProtKB-UniRule"/>
</dbReference>
<dbReference type="GO" id="GO:0006281">
    <property type="term" value="P:DNA repair"/>
    <property type="evidence" value="ECO:0007669"/>
    <property type="project" value="UniProtKB-UniRule"/>
</dbReference>
<dbReference type="SUPFAM" id="SSF100879">
    <property type="entry name" value="Lesion bypass DNA polymerase (Y-family), little finger domain"/>
    <property type="match status" value="1"/>
</dbReference>
<dbReference type="AlphaFoldDB" id="A0A6M0K6S3"/>
<dbReference type="Gene3D" id="3.40.1170.60">
    <property type="match status" value="1"/>
</dbReference>
<evidence type="ECO:0000259" key="17">
    <source>
        <dbReference type="PROSITE" id="PS50173"/>
    </source>
</evidence>
<dbReference type="EMBL" id="JAAIJQ010000126">
    <property type="protein sequence ID" value="NEV64944.1"/>
    <property type="molecule type" value="Genomic_DNA"/>
</dbReference>
<dbReference type="Pfam" id="PF21999">
    <property type="entry name" value="IMS_HHH_1"/>
    <property type="match status" value="1"/>
</dbReference>
<dbReference type="FunFam" id="3.30.1490.100:FF:000004">
    <property type="entry name" value="DNA polymerase IV"/>
    <property type="match status" value="1"/>
</dbReference>
<dbReference type="Proteomes" id="UP000483379">
    <property type="component" value="Unassembled WGS sequence"/>
</dbReference>
<dbReference type="Gene3D" id="3.30.1490.100">
    <property type="entry name" value="DNA polymerase, Y-family, little finger domain"/>
    <property type="match status" value="1"/>
</dbReference>
<keyword evidence="10 15" id="KW-0460">Magnesium</keyword>
<keyword evidence="13 15" id="KW-0234">DNA repair</keyword>
<protein>
    <recommendedName>
        <fullName evidence="15">DNA polymerase IV</fullName>
        <shortName evidence="15">Pol IV</shortName>
        <ecNumber evidence="15">2.7.7.7</ecNumber>
    </recommendedName>
</protein>
<evidence type="ECO:0000256" key="13">
    <source>
        <dbReference type="ARBA" id="ARBA00023204"/>
    </source>
</evidence>
<feature type="region of interest" description="Disordered" evidence="16">
    <location>
        <begin position="384"/>
        <end position="409"/>
    </location>
</feature>
<evidence type="ECO:0000256" key="11">
    <source>
        <dbReference type="ARBA" id="ARBA00022932"/>
    </source>
</evidence>
<evidence type="ECO:0000256" key="15">
    <source>
        <dbReference type="HAMAP-Rule" id="MF_01113"/>
    </source>
</evidence>
<evidence type="ECO:0000256" key="2">
    <source>
        <dbReference type="ARBA" id="ARBA00010945"/>
    </source>
</evidence>
<dbReference type="InterPro" id="IPR017961">
    <property type="entry name" value="DNA_pol_Y-fam_little_finger"/>
</dbReference>
<evidence type="ECO:0000256" key="5">
    <source>
        <dbReference type="ARBA" id="ARBA00022679"/>
    </source>
</evidence>
<evidence type="ECO:0000256" key="7">
    <source>
        <dbReference type="ARBA" id="ARBA00022705"/>
    </source>
</evidence>
<feature type="binding site" evidence="15">
    <location>
        <position position="9"/>
    </location>
    <ligand>
        <name>Mg(2+)</name>
        <dbReference type="ChEBI" id="CHEBI:18420"/>
    </ligand>
</feature>
<evidence type="ECO:0000256" key="16">
    <source>
        <dbReference type="SAM" id="MobiDB-lite"/>
    </source>
</evidence>
<dbReference type="GO" id="GO:0005829">
    <property type="term" value="C:cytosol"/>
    <property type="evidence" value="ECO:0007669"/>
    <property type="project" value="TreeGrafter"/>
</dbReference>
<keyword evidence="8 15" id="KW-0479">Metal-binding</keyword>
<evidence type="ECO:0000256" key="4">
    <source>
        <dbReference type="ARBA" id="ARBA00022490"/>
    </source>
</evidence>
<keyword evidence="9 15" id="KW-0227">DNA damage</keyword>
<gene>
    <name evidence="15 18" type="primary">dinB</name>
    <name evidence="18" type="ORF">G3446_24280</name>
</gene>
<comment type="function">
    <text evidence="15">Poorly processive, error-prone DNA polymerase involved in untargeted mutagenesis. Copies undamaged DNA at stalled replication forks, which arise in vivo from mismatched or misaligned primer ends. These misaligned primers can be extended by PolIV. Exhibits no 3'-5' exonuclease (proofreading) activity. May be involved in translesional synthesis, in conjunction with the beta clamp from PolIII.</text>
</comment>
<dbReference type="PROSITE" id="PS50173">
    <property type="entry name" value="UMUC"/>
    <property type="match status" value="1"/>
</dbReference>
<dbReference type="InterPro" id="IPR036775">
    <property type="entry name" value="DNA_pol_Y-fam_lit_finger_sf"/>
</dbReference>
<keyword evidence="7 15" id="KW-0235">DNA replication</keyword>
<dbReference type="Gene3D" id="3.30.70.270">
    <property type="match status" value="1"/>
</dbReference>
<dbReference type="PANTHER" id="PTHR11076:SF33">
    <property type="entry name" value="DNA POLYMERASE KAPPA"/>
    <property type="match status" value="1"/>
</dbReference>
<evidence type="ECO:0000256" key="1">
    <source>
        <dbReference type="ARBA" id="ARBA00004496"/>
    </source>
</evidence>
<name>A0A6M0K6S3_9GAMM</name>
<dbReference type="CDD" id="cd03586">
    <property type="entry name" value="PolY_Pol_IV_kappa"/>
    <property type="match status" value="1"/>
</dbReference>
<keyword evidence="6 15" id="KW-0548">Nucleotidyltransferase</keyword>
<evidence type="ECO:0000256" key="10">
    <source>
        <dbReference type="ARBA" id="ARBA00022842"/>
    </source>
</evidence>
<comment type="cofactor">
    <cofactor evidence="15">
        <name>Mg(2+)</name>
        <dbReference type="ChEBI" id="CHEBI:18420"/>
    </cofactor>
    <text evidence="15">Binds 2 magnesium ions per subunit.</text>
</comment>
<keyword evidence="12 15" id="KW-0238">DNA-binding</keyword>
<dbReference type="GO" id="GO:0042276">
    <property type="term" value="P:error-prone translesion synthesis"/>
    <property type="evidence" value="ECO:0007669"/>
    <property type="project" value="TreeGrafter"/>
</dbReference>
<dbReference type="InterPro" id="IPR043502">
    <property type="entry name" value="DNA/RNA_pol_sf"/>
</dbReference>
<reference evidence="18 19" key="1">
    <citation type="submission" date="2020-02" db="EMBL/GenBank/DDBJ databases">
        <title>Genome sequences of Thiorhodococcus mannitoliphagus and Thiorhodococcus minor, purple sulfur photosynthetic bacteria in the gammaproteobacterial family, Chromatiaceae.</title>
        <authorList>
            <person name="Aviles F.A."/>
            <person name="Meyer T.E."/>
            <person name="Kyndt J.A."/>
        </authorList>
    </citation>
    <scope>NUCLEOTIDE SEQUENCE [LARGE SCALE GENOMIC DNA]</scope>
    <source>
        <strain evidence="18 19">DSM 11518</strain>
    </source>
</reference>
<dbReference type="SUPFAM" id="SSF56672">
    <property type="entry name" value="DNA/RNA polymerases"/>
    <property type="match status" value="1"/>
</dbReference>
<evidence type="ECO:0000256" key="8">
    <source>
        <dbReference type="ARBA" id="ARBA00022723"/>
    </source>
</evidence>
<dbReference type="GO" id="GO:0009432">
    <property type="term" value="P:SOS response"/>
    <property type="evidence" value="ECO:0007669"/>
    <property type="project" value="TreeGrafter"/>
</dbReference>
<dbReference type="InterPro" id="IPR022880">
    <property type="entry name" value="DNApol_IV"/>
</dbReference>
<evidence type="ECO:0000313" key="18">
    <source>
        <dbReference type="EMBL" id="NEV64944.1"/>
    </source>
</evidence>
<comment type="catalytic activity">
    <reaction evidence="14 15">
        <text>DNA(n) + a 2'-deoxyribonucleoside 5'-triphosphate = DNA(n+1) + diphosphate</text>
        <dbReference type="Rhea" id="RHEA:22508"/>
        <dbReference type="Rhea" id="RHEA-COMP:17339"/>
        <dbReference type="Rhea" id="RHEA-COMP:17340"/>
        <dbReference type="ChEBI" id="CHEBI:33019"/>
        <dbReference type="ChEBI" id="CHEBI:61560"/>
        <dbReference type="ChEBI" id="CHEBI:173112"/>
        <dbReference type="EC" id="2.7.7.7"/>
    </reaction>
</comment>
<dbReference type="Gene3D" id="1.10.150.20">
    <property type="entry name" value="5' to 3' exonuclease, C-terminal subdomain"/>
    <property type="match status" value="1"/>
</dbReference>
<evidence type="ECO:0000256" key="12">
    <source>
        <dbReference type="ARBA" id="ARBA00023125"/>
    </source>
</evidence>
<evidence type="ECO:0000313" key="19">
    <source>
        <dbReference type="Proteomes" id="UP000483379"/>
    </source>
</evidence>
<dbReference type="EC" id="2.7.7.7" evidence="15"/>
<comment type="similarity">
    <text evidence="2 15">Belongs to the DNA polymerase type-Y family.</text>
</comment>
<organism evidence="18 19">
    <name type="scientific">Thiorhodococcus minor</name>
    <dbReference type="NCBI Taxonomy" id="57489"/>
    <lineage>
        <taxon>Bacteria</taxon>
        <taxon>Pseudomonadati</taxon>
        <taxon>Pseudomonadota</taxon>
        <taxon>Gammaproteobacteria</taxon>
        <taxon>Chromatiales</taxon>
        <taxon>Chromatiaceae</taxon>
        <taxon>Thiorhodococcus</taxon>
    </lineage>
</organism>
<dbReference type="GO" id="GO:0006261">
    <property type="term" value="P:DNA-templated DNA replication"/>
    <property type="evidence" value="ECO:0007669"/>
    <property type="project" value="UniProtKB-UniRule"/>
</dbReference>
<keyword evidence="5 15" id="KW-0808">Transferase</keyword>
<dbReference type="GO" id="GO:0003887">
    <property type="term" value="F:DNA-directed DNA polymerase activity"/>
    <property type="evidence" value="ECO:0007669"/>
    <property type="project" value="UniProtKB-UniRule"/>
</dbReference>
<sequence length="409" mass="44981">MSRLILHIDLDAFYAAVEQRDHPEWRGRPVVVGAEPGQRGVVATCSYEARRFGVHSTMPIAQAVRRLPPETVYVRPSMARYAKVSQQVMGVLETVSPVVERVSIDEAYLDVSGLTSLVGPPAVIGAQVKERIRHAVGLTASVGIGPNRLIAKLASDAQKPDGLTVVPPEQIGGFLAPMPFTVLRGIGVKTAPRLERLGVKTIGDVRQLPLETLRHHLGARTGTQVYQQARGLADDRIDPDRPRRSISREMTFPEDVSDPRMLEKTLRWAAQEVGSIARQTQHLGRVVTLKIRFHPFETHTRSRTLEVPTADDVALFGAAWSLFAAEPWSGRPVRLIGLGISGWSATDGGVQRDLFETAAPEPCPEHDRLAATLDAIRNRFGADDIQRGLNRRSPGSGSARRRSRYSHRT</sequence>
<dbReference type="PANTHER" id="PTHR11076">
    <property type="entry name" value="DNA REPAIR POLYMERASE UMUC / TRANSFERASE FAMILY MEMBER"/>
    <property type="match status" value="1"/>
</dbReference>
<dbReference type="InterPro" id="IPR043128">
    <property type="entry name" value="Rev_trsase/Diguanyl_cyclase"/>
</dbReference>
<evidence type="ECO:0000256" key="6">
    <source>
        <dbReference type="ARBA" id="ARBA00022695"/>
    </source>
</evidence>
<dbReference type="Pfam" id="PF00817">
    <property type="entry name" value="IMS"/>
    <property type="match status" value="1"/>
</dbReference>
<feature type="compositionally biased region" description="Basic residues" evidence="16">
    <location>
        <begin position="399"/>
        <end position="409"/>
    </location>
</feature>
<evidence type="ECO:0000256" key="3">
    <source>
        <dbReference type="ARBA" id="ARBA00022457"/>
    </source>
</evidence>
<evidence type="ECO:0000256" key="9">
    <source>
        <dbReference type="ARBA" id="ARBA00022763"/>
    </source>
</evidence>
<comment type="subunit">
    <text evidence="15">Monomer.</text>
</comment>
<comment type="caution">
    <text evidence="18">The sequence shown here is derived from an EMBL/GenBank/DDBJ whole genome shotgun (WGS) entry which is preliminary data.</text>
</comment>
<dbReference type="Pfam" id="PF11799">
    <property type="entry name" value="IMS_C"/>
    <property type="match status" value="1"/>
</dbReference>
<dbReference type="GO" id="GO:0003684">
    <property type="term" value="F:damaged DNA binding"/>
    <property type="evidence" value="ECO:0007669"/>
    <property type="project" value="InterPro"/>
</dbReference>
<feature type="active site" evidence="15">
    <location>
        <position position="106"/>
    </location>
</feature>
<feature type="binding site" evidence="15">
    <location>
        <position position="105"/>
    </location>
    <ligand>
        <name>Mg(2+)</name>
        <dbReference type="ChEBI" id="CHEBI:18420"/>
    </ligand>
</feature>
<keyword evidence="4 15" id="KW-0963">Cytoplasm</keyword>
<comment type="subcellular location">
    <subcellularLocation>
        <location evidence="1 15">Cytoplasm</location>
    </subcellularLocation>
</comment>
<keyword evidence="19" id="KW-1185">Reference proteome</keyword>
<accession>A0A6M0K6S3</accession>
<proteinExistence type="inferred from homology"/>
<dbReference type="InterPro" id="IPR053848">
    <property type="entry name" value="IMS_HHH_1"/>
</dbReference>
<feature type="domain" description="UmuC" evidence="17">
    <location>
        <begin position="5"/>
        <end position="187"/>
    </location>
</feature>
<keyword evidence="11 15" id="KW-0239">DNA-directed DNA polymerase</keyword>
<dbReference type="NCBIfam" id="NF002677">
    <property type="entry name" value="PRK02406.1"/>
    <property type="match status" value="1"/>
</dbReference>
<keyword evidence="3 15" id="KW-0515">Mutator protein</keyword>